<evidence type="ECO:0000313" key="3">
    <source>
        <dbReference type="Proteomes" id="UP000015530"/>
    </source>
</evidence>
<dbReference type="EMBL" id="AMYD01003202">
    <property type="protein sequence ID" value="EQB46911.1"/>
    <property type="molecule type" value="Genomic_DNA"/>
</dbReference>
<reference evidence="3" key="1">
    <citation type="journal article" date="2013" name="Mol. Plant Microbe Interact.">
        <title>Global aspects of pacC regulation of pathogenicity genes in Colletotrichum gloeosporioides as revealed by transcriptome analysis.</title>
        <authorList>
            <person name="Alkan N."/>
            <person name="Meng X."/>
            <person name="Friedlander G."/>
            <person name="Reuveni E."/>
            <person name="Sukno S."/>
            <person name="Sherman A."/>
            <person name="Thon M."/>
            <person name="Fluhr R."/>
            <person name="Prusky D."/>
        </authorList>
    </citation>
    <scope>NUCLEOTIDE SEQUENCE [LARGE SCALE GENOMIC DNA]</scope>
    <source>
        <strain evidence="3">Cg-14</strain>
    </source>
</reference>
<sequence length="36" mass="3950">MTLSPFNKSLTGPFIFASGTLYQSLVILPIHQIVSQ</sequence>
<dbReference type="Proteomes" id="UP000015530">
    <property type="component" value="Unassembled WGS sequence"/>
</dbReference>
<proteinExistence type="predicted"/>
<keyword evidence="1" id="KW-0812">Transmembrane</keyword>
<gene>
    <name evidence="2" type="ORF">CGLO_14005</name>
</gene>
<name>T0L5S4_COLGC</name>
<keyword evidence="1" id="KW-0472">Membrane</keyword>
<evidence type="ECO:0000313" key="2">
    <source>
        <dbReference type="EMBL" id="EQB46911.1"/>
    </source>
</evidence>
<protein>
    <submittedName>
        <fullName evidence="2">Uncharacterized protein</fullName>
    </submittedName>
</protein>
<dbReference type="AlphaFoldDB" id="T0L5S4"/>
<evidence type="ECO:0000256" key="1">
    <source>
        <dbReference type="SAM" id="Phobius"/>
    </source>
</evidence>
<accession>T0L5S4</accession>
<keyword evidence="1" id="KW-1133">Transmembrane helix</keyword>
<dbReference type="HOGENOM" id="CLU_3359634_0_0_1"/>
<feature type="transmembrane region" description="Helical" evidence="1">
    <location>
        <begin position="12"/>
        <end position="30"/>
    </location>
</feature>
<comment type="caution">
    <text evidence="2">The sequence shown here is derived from an EMBL/GenBank/DDBJ whole genome shotgun (WGS) entry which is preliminary data.</text>
</comment>
<organism evidence="2 3">
    <name type="scientific">Colletotrichum gloeosporioides (strain Cg-14)</name>
    <name type="common">Anthracnose fungus</name>
    <name type="synonym">Glomerella cingulata</name>
    <dbReference type="NCBI Taxonomy" id="1237896"/>
    <lineage>
        <taxon>Eukaryota</taxon>
        <taxon>Fungi</taxon>
        <taxon>Dikarya</taxon>
        <taxon>Ascomycota</taxon>
        <taxon>Pezizomycotina</taxon>
        <taxon>Sordariomycetes</taxon>
        <taxon>Hypocreomycetidae</taxon>
        <taxon>Glomerellales</taxon>
        <taxon>Glomerellaceae</taxon>
        <taxon>Colletotrichum</taxon>
        <taxon>Colletotrichum gloeosporioides species complex</taxon>
    </lineage>
</organism>